<accession>A0A1Y2EN40</accession>
<comment type="caution">
    <text evidence="1">The sequence shown here is derived from an EMBL/GenBank/DDBJ whole genome shotgun (WGS) entry which is preliminary data.</text>
</comment>
<proteinExistence type="predicted"/>
<organism evidence="1 2">
    <name type="scientific">Neocallimastix californiae</name>
    <dbReference type="NCBI Taxonomy" id="1754190"/>
    <lineage>
        <taxon>Eukaryota</taxon>
        <taxon>Fungi</taxon>
        <taxon>Fungi incertae sedis</taxon>
        <taxon>Chytridiomycota</taxon>
        <taxon>Chytridiomycota incertae sedis</taxon>
        <taxon>Neocallimastigomycetes</taxon>
        <taxon>Neocallimastigales</taxon>
        <taxon>Neocallimastigaceae</taxon>
        <taxon>Neocallimastix</taxon>
    </lineage>
</organism>
<dbReference type="Pfam" id="PF14223">
    <property type="entry name" value="Retrotran_gag_2"/>
    <property type="match status" value="1"/>
</dbReference>
<name>A0A1Y2EN40_9FUNG</name>
<protein>
    <submittedName>
        <fullName evidence="1">Uncharacterized protein</fullName>
    </submittedName>
</protein>
<dbReference type="Proteomes" id="UP000193920">
    <property type="component" value="Unassembled WGS sequence"/>
</dbReference>
<keyword evidence="2" id="KW-1185">Reference proteome</keyword>
<evidence type="ECO:0000313" key="2">
    <source>
        <dbReference type="Proteomes" id="UP000193920"/>
    </source>
</evidence>
<gene>
    <name evidence="1" type="ORF">LY90DRAFT_503377</name>
</gene>
<sequence length="275" mass="32406">MTIFSHTVIPKKLSNSNFDNWYSKINKTLREKGVKEYIESDFINDLIIENRKRQSLGLPTIEITSHIKNDTIAIQVITNSLSPELVSSIVNFHTSFRMMEKLKRKYIENYEGNTENLYAKLVNIKATNEVESVKVIDELNKIFKQLDIAEETITDNEKSKFLYSSISEDAVEHFNVHLVNNYEKLCRYFKFSIKMKNMKNNPKYKSKFYDYYKNEFDYDNGNFHGYEIERPHSRSSLQNYSHLHSHPAIAHSHSHHSYPHSRPLEKALISLERKS</sequence>
<dbReference type="AlphaFoldDB" id="A0A1Y2EN40"/>
<dbReference type="OrthoDB" id="430476at2759"/>
<reference evidence="1 2" key="1">
    <citation type="submission" date="2016-08" db="EMBL/GenBank/DDBJ databases">
        <title>A Parts List for Fungal Cellulosomes Revealed by Comparative Genomics.</title>
        <authorList>
            <consortium name="DOE Joint Genome Institute"/>
            <person name="Haitjema C.H."/>
            <person name="Gilmore S.P."/>
            <person name="Henske J.K."/>
            <person name="Solomon K.V."/>
            <person name="De Groot R."/>
            <person name="Kuo A."/>
            <person name="Mondo S.J."/>
            <person name="Salamov A.A."/>
            <person name="Labutti K."/>
            <person name="Zhao Z."/>
            <person name="Chiniquy J."/>
            <person name="Barry K."/>
            <person name="Brewer H.M."/>
            <person name="Purvine S.O."/>
            <person name="Wright A.T."/>
            <person name="Boxma B."/>
            <person name="Van Alen T."/>
            <person name="Hackstein J.H."/>
            <person name="Baker S.E."/>
            <person name="Grigoriev I.V."/>
            <person name="O'Malley M.A."/>
        </authorList>
    </citation>
    <scope>NUCLEOTIDE SEQUENCE [LARGE SCALE GENOMIC DNA]</scope>
    <source>
        <strain evidence="1 2">G1</strain>
    </source>
</reference>
<evidence type="ECO:0000313" key="1">
    <source>
        <dbReference type="EMBL" id="ORY72990.1"/>
    </source>
</evidence>
<dbReference type="EMBL" id="MCOG01000036">
    <property type="protein sequence ID" value="ORY72990.1"/>
    <property type="molecule type" value="Genomic_DNA"/>
</dbReference>